<protein>
    <submittedName>
        <fullName evidence="2">Uncharacterized protein</fullName>
    </submittedName>
</protein>
<proteinExistence type="predicted"/>
<name>A0A916TKE3_9HYPH</name>
<dbReference type="AlphaFoldDB" id="A0A916TKE3"/>
<organism evidence="2 3">
    <name type="scientific">Roseibium aquae</name>
    <dbReference type="NCBI Taxonomy" id="1323746"/>
    <lineage>
        <taxon>Bacteria</taxon>
        <taxon>Pseudomonadati</taxon>
        <taxon>Pseudomonadota</taxon>
        <taxon>Alphaproteobacteria</taxon>
        <taxon>Hyphomicrobiales</taxon>
        <taxon>Stappiaceae</taxon>
        <taxon>Roseibium</taxon>
    </lineage>
</organism>
<feature type="region of interest" description="Disordered" evidence="1">
    <location>
        <begin position="60"/>
        <end position="164"/>
    </location>
</feature>
<feature type="compositionally biased region" description="Low complexity" evidence="1">
    <location>
        <begin position="143"/>
        <end position="153"/>
    </location>
</feature>
<dbReference type="EMBL" id="BMFA01000006">
    <property type="protein sequence ID" value="GGB48733.1"/>
    <property type="molecule type" value="Genomic_DNA"/>
</dbReference>
<evidence type="ECO:0000256" key="1">
    <source>
        <dbReference type="SAM" id="MobiDB-lite"/>
    </source>
</evidence>
<keyword evidence="3" id="KW-1185">Reference proteome</keyword>
<feature type="compositionally biased region" description="Basic and acidic residues" evidence="1">
    <location>
        <begin position="110"/>
        <end position="131"/>
    </location>
</feature>
<accession>A0A916TKE3</accession>
<feature type="region of interest" description="Disordered" evidence="1">
    <location>
        <begin position="240"/>
        <end position="313"/>
    </location>
</feature>
<sequence>MGTGSRLVGVLGLAGALSAIALMAGGPVLAAGASKPETAVWAVVAGDYTKTRTVPRLELLTPRSPKPRNMSAAPDTPAADATVPPEPAPQVVAQADAQAAGQADVAPEAKVPEAKVPEAKTAEAETAEVRAPEAGTAETSETADVADAGPDVAGNREPARRELEQSGRYALVELGTDILRVDREAGTVSVCEDRNGAWRCVPVPQAEQAYLAEIDSLNAEISALNARIAALQADLASALQSGPGAAGTPGLQSGEGAPETAPSAPPQAGAQSGEAPSGEPGKGDGQADDPARPEAGEGAPEPQLSQTDEEELEEILDFTEMAMRRFFGLMKELQGELDGADPAQ</sequence>
<dbReference type="Proteomes" id="UP000605148">
    <property type="component" value="Unassembled WGS sequence"/>
</dbReference>
<evidence type="ECO:0000313" key="3">
    <source>
        <dbReference type="Proteomes" id="UP000605148"/>
    </source>
</evidence>
<feature type="compositionally biased region" description="Low complexity" evidence="1">
    <location>
        <begin position="72"/>
        <end position="109"/>
    </location>
</feature>
<gene>
    <name evidence="2" type="ORF">GCM10011316_21070</name>
</gene>
<evidence type="ECO:0000313" key="2">
    <source>
        <dbReference type="EMBL" id="GGB48733.1"/>
    </source>
</evidence>
<dbReference type="RefSeq" id="WP_150496389.1">
    <property type="nucleotide sequence ID" value="NZ_BMFA01000006.1"/>
</dbReference>
<reference evidence="2" key="2">
    <citation type="submission" date="2020-09" db="EMBL/GenBank/DDBJ databases">
        <authorList>
            <person name="Sun Q."/>
            <person name="Zhou Y."/>
        </authorList>
    </citation>
    <scope>NUCLEOTIDE SEQUENCE</scope>
    <source>
        <strain evidence="2">CGMCC 1.12426</strain>
    </source>
</reference>
<comment type="caution">
    <text evidence="2">The sequence shown here is derived from an EMBL/GenBank/DDBJ whole genome shotgun (WGS) entry which is preliminary data.</text>
</comment>
<dbReference type="OrthoDB" id="7870871at2"/>
<reference evidence="2" key="1">
    <citation type="journal article" date="2014" name="Int. J. Syst. Evol. Microbiol.">
        <title>Complete genome sequence of Corynebacterium casei LMG S-19264T (=DSM 44701T), isolated from a smear-ripened cheese.</title>
        <authorList>
            <consortium name="US DOE Joint Genome Institute (JGI-PGF)"/>
            <person name="Walter F."/>
            <person name="Albersmeier A."/>
            <person name="Kalinowski J."/>
            <person name="Ruckert C."/>
        </authorList>
    </citation>
    <scope>NUCLEOTIDE SEQUENCE</scope>
    <source>
        <strain evidence="2">CGMCC 1.12426</strain>
    </source>
</reference>